<protein>
    <recommendedName>
        <fullName evidence="1">TLDc domain-containing protein</fullName>
    </recommendedName>
</protein>
<dbReference type="Proteomes" id="UP001159405">
    <property type="component" value="Unassembled WGS sequence"/>
</dbReference>
<evidence type="ECO:0000313" key="2">
    <source>
        <dbReference type="EMBL" id="CAH3178268.1"/>
    </source>
</evidence>
<dbReference type="EMBL" id="CALNXK010000237">
    <property type="protein sequence ID" value="CAH3178268.1"/>
    <property type="molecule type" value="Genomic_DNA"/>
</dbReference>
<evidence type="ECO:0000259" key="1">
    <source>
        <dbReference type="PROSITE" id="PS51886"/>
    </source>
</evidence>
<keyword evidence="3" id="KW-1185">Reference proteome</keyword>
<dbReference type="PROSITE" id="PS51886">
    <property type="entry name" value="TLDC"/>
    <property type="match status" value="1"/>
</dbReference>
<feature type="domain" description="TLDc" evidence="1">
    <location>
        <begin position="4"/>
        <end position="178"/>
    </location>
</feature>
<name>A0ABN8RH70_9CNID</name>
<reference evidence="2 3" key="1">
    <citation type="submission" date="2022-05" db="EMBL/GenBank/DDBJ databases">
        <authorList>
            <consortium name="Genoscope - CEA"/>
            <person name="William W."/>
        </authorList>
    </citation>
    <scope>NUCLEOTIDE SEQUENCE [LARGE SCALE GENOMIC DNA]</scope>
</reference>
<proteinExistence type="predicted"/>
<accession>A0ABN8RH70</accession>
<dbReference type="InterPro" id="IPR006571">
    <property type="entry name" value="TLDc_dom"/>
</dbReference>
<gene>
    <name evidence="2" type="ORF">PLOB_00020244</name>
</gene>
<sequence>MDSVIISNNGMYLYMLDRFLTPVVGGSSQWNLCYRRSIHTQYDFKFHQRCDGKKNTLTIIKKNEFVFGGFTDIPWAGADFVYRETTKAFIFSLRNKEQLGPFKSMVKEPSNAIYNHMYRGPTFGRTDIRIDTTHKLVDSSSSHLGTSYSAPNEVKDNSTILAGANRFDPDELEVFYLQ</sequence>
<evidence type="ECO:0000313" key="3">
    <source>
        <dbReference type="Proteomes" id="UP001159405"/>
    </source>
</evidence>
<dbReference type="Pfam" id="PF07534">
    <property type="entry name" value="TLD"/>
    <property type="match status" value="1"/>
</dbReference>
<comment type="caution">
    <text evidence="2">The sequence shown here is derived from an EMBL/GenBank/DDBJ whole genome shotgun (WGS) entry which is preliminary data.</text>
</comment>
<organism evidence="2 3">
    <name type="scientific">Porites lobata</name>
    <dbReference type="NCBI Taxonomy" id="104759"/>
    <lineage>
        <taxon>Eukaryota</taxon>
        <taxon>Metazoa</taxon>
        <taxon>Cnidaria</taxon>
        <taxon>Anthozoa</taxon>
        <taxon>Hexacorallia</taxon>
        <taxon>Scleractinia</taxon>
        <taxon>Fungiina</taxon>
        <taxon>Poritidae</taxon>
        <taxon>Porites</taxon>
    </lineage>
</organism>